<dbReference type="Gene3D" id="3.30.710.10">
    <property type="entry name" value="Potassium Channel Kv1.1, Chain A"/>
    <property type="match status" value="1"/>
</dbReference>
<feature type="compositionally biased region" description="Low complexity" evidence="1">
    <location>
        <begin position="64"/>
        <end position="79"/>
    </location>
</feature>
<dbReference type="SUPFAM" id="SSF54695">
    <property type="entry name" value="POZ domain"/>
    <property type="match status" value="1"/>
</dbReference>
<dbReference type="CDD" id="cd18186">
    <property type="entry name" value="BTB_POZ_ZBTB_KLHL-like"/>
    <property type="match status" value="1"/>
</dbReference>
<accession>A0A9Q9EJ71</accession>
<dbReference type="PANTHER" id="PTHR47843:SF5">
    <property type="entry name" value="BTB_POZ DOMAIN PROTEIN"/>
    <property type="match status" value="1"/>
</dbReference>
<dbReference type="EMBL" id="CP099421">
    <property type="protein sequence ID" value="USW51899.1"/>
    <property type="molecule type" value="Genomic_DNA"/>
</dbReference>
<dbReference type="Proteomes" id="UP001056384">
    <property type="component" value="Chromosome 4"/>
</dbReference>
<feature type="compositionally biased region" description="Basic and acidic residues" evidence="1">
    <location>
        <begin position="32"/>
        <end position="41"/>
    </location>
</feature>
<evidence type="ECO:0000313" key="3">
    <source>
        <dbReference type="EMBL" id="USW51899.1"/>
    </source>
</evidence>
<evidence type="ECO:0000259" key="2">
    <source>
        <dbReference type="PROSITE" id="PS50097"/>
    </source>
</evidence>
<evidence type="ECO:0000256" key="1">
    <source>
        <dbReference type="SAM" id="MobiDB-lite"/>
    </source>
</evidence>
<dbReference type="AlphaFoldDB" id="A0A9Q9EJ71"/>
<feature type="domain" description="BTB" evidence="2">
    <location>
        <begin position="251"/>
        <end position="310"/>
    </location>
</feature>
<proteinExistence type="predicted"/>
<feature type="compositionally biased region" description="Low complexity" evidence="1">
    <location>
        <begin position="42"/>
        <end position="55"/>
    </location>
</feature>
<feature type="region of interest" description="Disordered" evidence="1">
    <location>
        <begin position="1"/>
        <end position="79"/>
    </location>
</feature>
<feature type="region of interest" description="Disordered" evidence="1">
    <location>
        <begin position="146"/>
        <end position="165"/>
    </location>
</feature>
<gene>
    <name evidence="3" type="ORF">Slin15195_G052180</name>
</gene>
<organism evidence="3 4">
    <name type="scientific">Septoria linicola</name>
    <dbReference type="NCBI Taxonomy" id="215465"/>
    <lineage>
        <taxon>Eukaryota</taxon>
        <taxon>Fungi</taxon>
        <taxon>Dikarya</taxon>
        <taxon>Ascomycota</taxon>
        <taxon>Pezizomycotina</taxon>
        <taxon>Dothideomycetes</taxon>
        <taxon>Dothideomycetidae</taxon>
        <taxon>Mycosphaerellales</taxon>
        <taxon>Mycosphaerellaceae</taxon>
        <taxon>Septoria</taxon>
    </lineage>
</organism>
<protein>
    <submittedName>
        <fullName evidence="3">BTB/POZ domain-containing protein</fullName>
    </submittedName>
</protein>
<keyword evidence="4" id="KW-1185">Reference proteome</keyword>
<sequence length="481" mass="53077">MQVIGAHTLRKAGPSISKSSISAPLSATQDVTSKHTEERSKSTPTTSSCKPPSLSHSPERTQRSSPPSKSTSTDPSPLLKTITSDIDTFISSIATSGYLLAPESSTIAARLTALEFHEHILSPISESKECPGGCKPMCLTYSLPSPDVDGDGDGDGNGDVPPEVKRETKPLLDMEKKVNLRISFFVLFLSPQLLGHRIHSSIDFDQRNIDLAMADAEAKPEKEKTKLWKEPAHFQPLLQGIKNAHSSHDHSDLVIRCKDREWKVHKLVVCSQSEPIDKAVRDFKEGEDGVYSMKEQDPQVVEALIRYLYTFEYGDDGNGQGDVAGIVFDVRVFIIADEYFVKPLCQLAAKKFEERCKSEWAYADFAKALSELYENGADYELFKTIAVSTIKDHASQIFDAERGAEFAPLNEVLRNTELGADVSQQLALGVEPGTVYKCPNCQKVFSVQADPGCCFSCPKGHYIGGSYNMSWWLPYAVKDTK</sequence>
<dbReference type="Pfam" id="PF00651">
    <property type="entry name" value="BTB"/>
    <property type="match status" value="1"/>
</dbReference>
<reference evidence="3" key="1">
    <citation type="submission" date="2022-06" db="EMBL/GenBank/DDBJ databases">
        <title>Complete genome sequences of two strains of the flax pathogen Septoria linicola.</title>
        <authorList>
            <person name="Lapalu N."/>
            <person name="Simon A."/>
            <person name="Demenou B."/>
            <person name="Paumier D."/>
            <person name="Guillot M.-P."/>
            <person name="Gout L."/>
            <person name="Valade R."/>
        </authorList>
    </citation>
    <scope>NUCLEOTIDE SEQUENCE</scope>
    <source>
        <strain evidence="3">SE15195</strain>
    </source>
</reference>
<name>A0A9Q9EJ71_9PEZI</name>
<dbReference type="PANTHER" id="PTHR47843">
    <property type="entry name" value="BTB DOMAIN-CONTAINING PROTEIN-RELATED"/>
    <property type="match status" value="1"/>
</dbReference>
<evidence type="ECO:0000313" key="4">
    <source>
        <dbReference type="Proteomes" id="UP001056384"/>
    </source>
</evidence>
<feature type="compositionally biased region" description="Low complexity" evidence="1">
    <location>
        <begin position="14"/>
        <end position="27"/>
    </location>
</feature>
<dbReference type="PROSITE" id="PS50097">
    <property type="entry name" value="BTB"/>
    <property type="match status" value="1"/>
</dbReference>
<dbReference type="InterPro" id="IPR011333">
    <property type="entry name" value="SKP1/BTB/POZ_sf"/>
</dbReference>
<dbReference type="InterPro" id="IPR000210">
    <property type="entry name" value="BTB/POZ_dom"/>
</dbReference>